<evidence type="ECO:0000256" key="2">
    <source>
        <dbReference type="ARBA" id="ARBA00022679"/>
    </source>
</evidence>
<dbReference type="Pfam" id="PF02458">
    <property type="entry name" value="Transferase"/>
    <property type="match status" value="1"/>
</dbReference>
<protein>
    <submittedName>
        <fullName evidence="4">Uncharacterized protein</fullName>
    </submittedName>
</protein>
<keyword evidence="5" id="KW-1185">Reference proteome</keyword>
<evidence type="ECO:0000313" key="5">
    <source>
        <dbReference type="Proteomes" id="UP001318860"/>
    </source>
</evidence>
<dbReference type="EMBL" id="JABTTQ020001362">
    <property type="protein sequence ID" value="KAK6131451.1"/>
    <property type="molecule type" value="Genomic_DNA"/>
</dbReference>
<dbReference type="Gene3D" id="3.30.559.10">
    <property type="entry name" value="Chloramphenicol acetyltransferase-like domain"/>
    <property type="match status" value="2"/>
</dbReference>
<evidence type="ECO:0000313" key="4">
    <source>
        <dbReference type="EMBL" id="KAK6131451.1"/>
    </source>
</evidence>
<gene>
    <name evidence="4" type="ORF">DH2020_034792</name>
</gene>
<organism evidence="4 5">
    <name type="scientific">Rehmannia glutinosa</name>
    <name type="common">Chinese foxglove</name>
    <dbReference type="NCBI Taxonomy" id="99300"/>
    <lineage>
        <taxon>Eukaryota</taxon>
        <taxon>Viridiplantae</taxon>
        <taxon>Streptophyta</taxon>
        <taxon>Embryophyta</taxon>
        <taxon>Tracheophyta</taxon>
        <taxon>Spermatophyta</taxon>
        <taxon>Magnoliopsida</taxon>
        <taxon>eudicotyledons</taxon>
        <taxon>Gunneridae</taxon>
        <taxon>Pentapetalae</taxon>
        <taxon>asterids</taxon>
        <taxon>lamiids</taxon>
        <taxon>Lamiales</taxon>
        <taxon>Orobanchaceae</taxon>
        <taxon>Rehmannieae</taxon>
        <taxon>Rehmannia</taxon>
    </lineage>
</organism>
<accession>A0ABR0V8W7</accession>
<dbReference type="PANTHER" id="PTHR31623">
    <property type="entry name" value="F21J9.9"/>
    <property type="match status" value="1"/>
</dbReference>
<keyword evidence="2" id="KW-0808">Transferase</keyword>
<dbReference type="InterPro" id="IPR023213">
    <property type="entry name" value="CAT-like_dom_sf"/>
</dbReference>
<evidence type="ECO:0000256" key="1">
    <source>
        <dbReference type="ARBA" id="ARBA00009861"/>
    </source>
</evidence>
<sequence length="439" mass="49214">MEMEIISSEKIKPFSPTPDHLKLYKISLLDQIIPPVFAPAVLYFAPDNSNSISQKIQILKDSLALTLSHFYPFAGVIKDALSVDCNDDGLPFLVTKVKGQISNFLKSPDMQLINKLLPSEFSWSEGAGPGANVGIIQLNYFECGGMAICVILAHHITDATTLCTFLKSWSANARGCAEIVCPNYISQSVFPQKVAMQKESHLFYSLQQFLKVGKFVTKRYVFDASAISTLKSQSNSDEHLTRVEIVSAFIWKCFILAVGKEKSGNGEKKPFLLTQPVNLRRRADPNFPEGCFGNFIWLAAAKWTINSTDMELKELVNEVKRAMSKIDKEFVKKLQGENGYYENFEMFKKGIPEEANWFALSSWSKIGLYDVDFGWGRPVWLSGFVSGDLESVLPNSATLMETRSGDGIEAWVILDEKYVAGFEENEELKNYACFNPSAW</sequence>
<comment type="similarity">
    <text evidence="1">Belongs to the plant acyltransferase family.</text>
</comment>
<proteinExistence type="inferred from homology"/>
<name>A0ABR0V8W7_REHGL</name>
<dbReference type="Proteomes" id="UP001318860">
    <property type="component" value="Unassembled WGS sequence"/>
</dbReference>
<evidence type="ECO:0000256" key="3">
    <source>
        <dbReference type="ARBA" id="ARBA00023315"/>
    </source>
</evidence>
<keyword evidence="3" id="KW-0012">Acyltransferase</keyword>
<comment type="caution">
    <text evidence="4">The sequence shown here is derived from an EMBL/GenBank/DDBJ whole genome shotgun (WGS) entry which is preliminary data.</text>
</comment>
<dbReference type="PANTHER" id="PTHR31623:SF105">
    <property type="entry name" value="VINORINE SYNTHASE-LIKE"/>
    <property type="match status" value="1"/>
</dbReference>
<reference evidence="4 5" key="1">
    <citation type="journal article" date="2021" name="Comput. Struct. Biotechnol. J.">
        <title>De novo genome assembly of the potent medicinal plant Rehmannia glutinosa using nanopore technology.</title>
        <authorList>
            <person name="Ma L."/>
            <person name="Dong C."/>
            <person name="Song C."/>
            <person name="Wang X."/>
            <person name="Zheng X."/>
            <person name="Niu Y."/>
            <person name="Chen S."/>
            <person name="Feng W."/>
        </authorList>
    </citation>
    <scope>NUCLEOTIDE SEQUENCE [LARGE SCALE GENOMIC DNA]</scope>
    <source>
        <strain evidence="4">DH-2019</strain>
    </source>
</reference>